<feature type="domain" description="3-dehydroquinate synthase C-terminal" evidence="15">
    <location>
        <begin position="188"/>
        <end position="330"/>
    </location>
</feature>
<keyword evidence="13" id="KW-0812">Transmembrane</keyword>
<keyword evidence="4 11" id="KW-0479">Metal-binding</keyword>
<evidence type="ECO:0000313" key="17">
    <source>
        <dbReference type="Proteomes" id="UP000001873"/>
    </source>
</evidence>
<feature type="binding site" evidence="11">
    <location>
        <begin position="176"/>
        <end position="179"/>
    </location>
    <ligand>
        <name>NAD(+)</name>
        <dbReference type="ChEBI" id="CHEBI:57540"/>
    </ligand>
</feature>
<sequence>MVLRRERRMTQTLQVKSRITDYPIIFADDVFQPLNQFLAEKGDVKLLFITDQTVFDLYQPLFRRFQQDYDSYLHIAAPGGQSKSLEEASRIYDQLIRANFSKKDIIVTVGGGVIGDLGGFVAATFYRGISYVQIPTTLLSQVDSSIGGKVGVHFKGLTNMIGSIYPPNQIIVSTKFLDTLPEREFACGISEMIKIGFIHDRKLFQQLLAFPKDRNQEQLRQMIFQAICHKKRVVEKDEFEGNLRMSLNFGHTLGHAVEALCHHELYRHGEAIAIGMVFEAKLAVQQQLLSQQDLEALQAAFEAYQLPTTLEAKSMTAEALMTVLKTDKKNSGQHIVLILPTTEGYISFPIAKHDNHLLDWLRSLLDIA</sequence>
<comment type="catalytic activity">
    <reaction evidence="11">
        <text>7-phospho-2-dehydro-3-deoxy-D-arabino-heptonate = 3-dehydroquinate + phosphate</text>
        <dbReference type="Rhea" id="RHEA:21968"/>
        <dbReference type="ChEBI" id="CHEBI:32364"/>
        <dbReference type="ChEBI" id="CHEBI:43474"/>
        <dbReference type="ChEBI" id="CHEBI:58394"/>
        <dbReference type="EC" id="4.2.3.4"/>
    </reaction>
</comment>
<evidence type="ECO:0000256" key="1">
    <source>
        <dbReference type="ARBA" id="ARBA00001911"/>
    </source>
</evidence>
<comment type="cofactor">
    <cofactor evidence="2">
        <name>Zn(2+)</name>
        <dbReference type="ChEBI" id="CHEBI:29105"/>
    </cofactor>
</comment>
<proteinExistence type="inferred from homology"/>
<evidence type="ECO:0000256" key="12">
    <source>
        <dbReference type="NCBIfam" id="TIGR01357"/>
    </source>
</evidence>
<evidence type="ECO:0000256" key="10">
    <source>
        <dbReference type="ARBA" id="ARBA00023285"/>
    </source>
</evidence>
<dbReference type="GO" id="GO:0046872">
    <property type="term" value="F:metal ion binding"/>
    <property type="evidence" value="ECO:0007669"/>
    <property type="project" value="UniProtKB-KW"/>
</dbReference>
<protein>
    <recommendedName>
        <fullName evidence="11 12">3-dehydroquinate synthase</fullName>
        <shortName evidence="11">DHQS</shortName>
        <ecNumber evidence="11 12">4.2.3.4</ecNumber>
    </recommendedName>
</protein>
<evidence type="ECO:0000256" key="6">
    <source>
        <dbReference type="ARBA" id="ARBA00022833"/>
    </source>
</evidence>
<comment type="similarity">
    <text evidence="11">Belongs to the sugar phosphate cyclases superfamily. Dehydroquinate synthase family.</text>
</comment>
<comment type="subcellular location">
    <subcellularLocation>
        <location evidence="11">Cytoplasm</location>
    </subcellularLocation>
</comment>
<comment type="caution">
    <text evidence="11">Lacks conserved residue(s) required for the propagation of feature annotation.</text>
</comment>
<dbReference type="InterPro" id="IPR030963">
    <property type="entry name" value="DHQ_synth_fam"/>
</dbReference>
<feature type="binding site" evidence="11">
    <location>
        <position position="251"/>
    </location>
    <ligand>
        <name>Zn(2+)</name>
        <dbReference type="ChEBI" id="CHEBI:29105"/>
    </ligand>
</feature>
<feature type="binding site" evidence="11">
    <location>
        <position position="191"/>
    </location>
    <ligand>
        <name>Zn(2+)</name>
        <dbReference type="ChEBI" id="CHEBI:29105"/>
    </ligand>
</feature>
<dbReference type="GO" id="GO:0005737">
    <property type="term" value="C:cytoplasm"/>
    <property type="evidence" value="ECO:0007669"/>
    <property type="project" value="UniProtKB-SubCell"/>
</dbReference>
<keyword evidence="13" id="KW-1133">Transmembrane helix</keyword>
<keyword evidence="6 11" id="KW-0862">Zinc</keyword>
<dbReference type="InterPro" id="IPR016037">
    <property type="entry name" value="DHQ_synth_AroB"/>
</dbReference>
<feature type="domain" description="3-dehydroquinate synthase N-terminal" evidence="14">
    <location>
        <begin position="77"/>
        <end position="186"/>
    </location>
</feature>
<feature type="binding site" evidence="11">
    <location>
        <begin position="112"/>
        <end position="116"/>
    </location>
    <ligand>
        <name>NAD(+)</name>
        <dbReference type="ChEBI" id="CHEBI:57540"/>
    </ligand>
</feature>
<keyword evidence="3 11" id="KW-0028">Amino-acid biosynthesis</keyword>
<evidence type="ECO:0000256" key="11">
    <source>
        <dbReference type="HAMAP-Rule" id="MF_00110"/>
    </source>
</evidence>
<keyword evidence="7 11" id="KW-0520">NAD</keyword>
<dbReference type="Pfam" id="PF24621">
    <property type="entry name" value="DHQS_C"/>
    <property type="match status" value="1"/>
</dbReference>
<dbReference type="GO" id="GO:0003856">
    <property type="term" value="F:3-dehydroquinate synthase activity"/>
    <property type="evidence" value="ECO:0007669"/>
    <property type="project" value="UniProtKB-UniRule"/>
</dbReference>
<dbReference type="FunFam" id="3.40.50.1970:FF:000007">
    <property type="entry name" value="Pentafunctional AROM polypeptide"/>
    <property type="match status" value="1"/>
</dbReference>
<dbReference type="HAMAP" id="MF_00110">
    <property type="entry name" value="DHQ_synthase"/>
    <property type="match status" value="1"/>
</dbReference>
<comment type="function">
    <text evidence="11">Catalyzes the conversion of 3-deoxy-D-arabino-heptulosonate 7-phosphate (DAHP) to dehydroquinate (DHQ).</text>
</comment>
<dbReference type="PANTHER" id="PTHR43622">
    <property type="entry name" value="3-DEHYDROQUINATE SYNTHASE"/>
    <property type="match status" value="1"/>
</dbReference>
<dbReference type="InterPro" id="IPR050071">
    <property type="entry name" value="Dehydroquinate_synthase"/>
</dbReference>
<name>B4U4A6_STREM</name>
<evidence type="ECO:0000256" key="13">
    <source>
        <dbReference type="SAM" id="Phobius"/>
    </source>
</evidence>
<reference evidence="16 17" key="1">
    <citation type="journal article" date="2008" name="PLoS ONE">
        <title>Genome sequence of a lancefield group C Streptococcus zooepidemicus strain causing epidemic nephritis: new information about an old disease.</title>
        <authorList>
            <person name="Beres S.B."/>
            <person name="Sesso R."/>
            <person name="Pinto S.W.L."/>
            <person name="Hoe N.P."/>
            <person name="Porcella S.F."/>
            <person name="Deleo F.R."/>
            <person name="Musser J.M."/>
        </authorList>
    </citation>
    <scope>NUCLEOTIDE SEQUENCE [LARGE SCALE GENOMIC DNA]</scope>
    <source>
        <strain evidence="16 17">MGCS10565</strain>
    </source>
</reference>
<dbReference type="Gene3D" id="1.20.1090.10">
    <property type="entry name" value="Dehydroquinate synthase-like - alpha domain"/>
    <property type="match status" value="1"/>
</dbReference>
<accession>B4U4A6</accession>
<dbReference type="EC" id="4.2.3.4" evidence="11 12"/>
<dbReference type="SUPFAM" id="SSF56796">
    <property type="entry name" value="Dehydroquinate synthase-like"/>
    <property type="match status" value="1"/>
</dbReference>
<keyword evidence="5 11" id="KW-0547">Nucleotide-binding</keyword>
<evidence type="ECO:0000313" key="16">
    <source>
        <dbReference type="EMBL" id="ACG62823.1"/>
    </source>
</evidence>
<keyword evidence="10 11" id="KW-0170">Cobalt</keyword>
<evidence type="ECO:0000256" key="8">
    <source>
        <dbReference type="ARBA" id="ARBA00023141"/>
    </source>
</evidence>
<dbReference type="HOGENOM" id="CLU_001201_0_1_9"/>
<dbReference type="GO" id="GO:0009073">
    <property type="term" value="P:aromatic amino acid family biosynthetic process"/>
    <property type="evidence" value="ECO:0007669"/>
    <property type="project" value="UniProtKB-KW"/>
</dbReference>
<dbReference type="Proteomes" id="UP000001873">
    <property type="component" value="Chromosome"/>
</dbReference>
<evidence type="ECO:0000256" key="3">
    <source>
        <dbReference type="ARBA" id="ARBA00022605"/>
    </source>
</evidence>
<dbReference type="NCBIfam" id="TIGR01357">
    <property type="entry name" value="aroB"/>
    <property type="match status" value="1"/>
</dbReference>
<dbReference type="PIRSF" id="PIRSF001455">
    <property type="entry name" value="DHQ_synth"/>
    <property type="match status" value="1"/>
</dbReference>
<dbReference type="PANTHER" id="PTHR43622:SF1">
    <property type="entry name" value="3-DEHYDROQUINATE SYNTHASE"/>
    <property type="match status" value="1"/>
</dbReference>
<comment type="cofactor">
    <cofactor evidence="1 11">
        <name>NAD(+)</name>
        <dbReference type="ChEBI" id="CHEBI:57540"/>
    </cofactor>
</comment>
<dbReference type="EMBL" id="CP001129">
    <property type="protein sequence ID" value="ACG62823.1"/>
    <property type="molecule type" value="Genomic_DNA"/>
</dbReference>
<dbReference type="InterPro" id="IPR030960">
    <property type="entry name" value="DHQS/DOIS_N"/>
</dbReference>
<feature type="transmembrane region" description="Helical" evidence="13">
    <location>
        <begin position="105"/>
        <end position="126"/>
    </location>
</feature>
<dbReference type="UniPathway" id="UPA00053">
    <property type="reaction ID" value="UER00085"/>
</dbReference>
<dbReference type="GO" id="GO:0008652">
    <property type="term" value="P:amino acid biosynthetic process"/>
    <property type="evidence" value="ECO:0007669"/>
    <property type="project" value="UniProtKB-KW"/>
</dbReference>
<dbReference type="AlphaFoldDB" id="B4U4A6"/>
<dbReference type="GO" id="GO:0000166">
    <property type="term" value="F:nucleotide binding"/>
    <property type="evidence" value="ECO:0007669"/>
    <property type="project" value="UniProtKB-KW"/>
</dbReference>
<feature type="binding site" evidence="11">
    <location>
        <position position="149"/>
    </location>
    <ligand>
        <name>NAD(+)</name>
        <dbReference type="ChEBI" id="CHEBI:57540"/>
    </ligand>
</feature>
<evidence type="ECO:0000256" key="7">
    <source>
        <dbReference type="ARBA" id="ARBA00023027"/>
    </source>
</evidence>
<dbReference type="Pfam" id="PF01761">
    <property type="entry name" value="DHQ_synthase"/>
    <property type="match status" value="1"/>
</dbReference>
<evidence type="ECO:0000259" key="15">
    <source>
        <dbReference type="Pfam" id="PF24621"/>
    </source>
</evidence>
<evidence type="ECO:0000259" key="14">
    <source>
        <dbReference type="Pfam" id="PF01761"/>
    </source>
</evidence>
<organism evidence="16 17">
    <name type="scientific">Streptococcus equi subsp. zooepidemicus (strain MGCS10565)</name>
    <dbReference type="NCBI Taxonomy" id="552526"/>
    <lineage>
        <taxon>Bacteria</taxon>
        <taxon>Bacillati</taxon>
        <taxon>Bacillota</taxon>
        <taxon>Bacilli</taxon>
        <taxon>Lactobacillales</taxon>
        <taxon>Streptococcaceae</taxon>
        <taxon>Streptococcus</taxon>
    </lineage>
</organism>
<keyword evidence="13" id="KW-0472">Membrane</keyword>
<evidence type="ECO:0000256" key="2">
    <source>
        <dbReference type="ARBA" id="ARBA00001947"/>
    </source>
</evidence>
<evidence type="ECO:0000256" key="5">
    <source>
        <dbReference type="ARBA" id="ARBA00022741"/>
    </source>
</evidence>
<dbReference type="InterPro" id="IPR056179">
    <property type="entry name" value="DHQS_C"/>
</dbReference>
<dbReference type="Gene3D" id="3.40.50.1970">
    <property type="match status" value="1"/>
</dbReference>
<keyword evidence="8 11" id="KW-0057">Aromatic amino acid biosynthesis</keyword>
<feature type="binding site" evidence="11">
    <location>
        <position position="268"/>
    </location>
    <ligand>
        <name>Zn(2+)</name>
        <dbReference type="ChEBI" id="CHEBI:29105"/>
    </ligand>
</feature>
<dbReference type="GO" id="GO:0009423">
    <property type="term" value="P:chorismate biosynthetic process"/>
    <property type="evidence" value="ECO:0007669"/>
    <property type="project" value="UniProtKB-UniRule"/>
</dbReference>
<comment type="cofactor">
    <cofactor evidence="11">
        <name>Co(2+)</name>
        <dbReference type="ChEBI" id="CHEBI:48828"/>
    </cofactor>
    <cofactor evidence="11">
        <name>Zn(2+)</name>
        <dbReference type="ChEBI" id="CHEBI:29105"/>
    </cofactor>
    <text evidence="11">Binds 1 divalent metal cation per subunit. Can use either Co(2+) or Zn(2+).</text>
</comment>
<feature type="binding site" evidence="11">
    <location>
        <begin position="136"/>
        <end position="137"/>
    </location>
    <ligand>
        <name>NAD(+)</name>
        <dbReference type="ChEBI" id="CHEBI:57540"/>
    </ligand>
</feature>
<gene>
    <name evidence="11 16" type="primary">aroB</name>
    <name evidence="16" type="ordered locus">Sez_1490</name>
</gene>
<evidence type="ECO:0000256" key="4">
    <source>
        <dbReference type="ARBA" id="ARBA00022723"/>
    </source>
</evidence>
<comment type="pathway">
    <text evidence="11">Metabolic intermediate biosynthesis; chorismate biosynthesis; chorismate from D-erythrose 4-phosphate and phosphoenolpyruvate: step 2/7.</text>
</comment>
<keyword evidence="11" id="KW-0963">Cytoplasm</keyword>
<dbReference type="CDD" id="cd08195">
    <property type="entry name" value="DHQS"/>
    <property type="match status" value="1"/>
</dbReference>
<keyword evidence="9 11" id="KW-0456">Lyase</keyword>
<evidence type="ECO:0000256" key="9">
    <source>
        <dbReference type="ARBA" id="ARBA00023239"/>
    </source>
</evidence>
<dbReference type="KEGG" id="sez:Sez_1490"/>